<accession>S9W102</accession>
<keyword evidence="4" id="KW-0508">mRNA splicing</keyword>
<feature type="domain" description="Spp2/MOS2 G-patch" evidence="6">
    <location>
        <begin position="195"/>
        <end position="247"/>
    </location>
</feature>
<feature type="compositionally biased region" description="Polar residues" evidence="5">
    <location>
        <begin position="130"/>
        <end position="141"/>
    </location>
</feature>
<sequence>MKRRAVLEAFQRSDDENEDVLENPQFITGLNTEGDIEYKSKEIQQAHIEKRTPKIIHVPTNKSWLEERKKRLEHQALQKEKENAPERLPEIGLNYGLNVKQSAVDSTKPRDADNSASLELETNRIEGSEPNATVLSQQNASADREDSSELPLEVKMILENQNSENVLSGTSQAKIISNQAVNEREMYNRDVELLPNSSDLKDYTDIPVEDFGAAMLRGMGWNGKLSSKDAFEVNRRPTFLGMGAKPMDLGVPEVGSWGKQDPKKTMFLPVKAVGDNTSSTSNHANPVDRSHSSSSVSSYRDSKMTSTSSSSSRRTARSPSPLRSSRHRNYSSSGRERTRNRDRYSYHRHRGRDEKDDFDYGYEERRRRDGMSDLDYRRKRR</sequence>
<dbReference type="PANTHER" id="PTHR15818">
    <property type="entry name" value="G PATCH AND KOW-CONTAINING"/>
    <property type="match status" value="1"/>
</dbReference>
<evidence type="ECO:0000256" key="4">
    <source>
        <dbReference type="RuleBase" id="RU369096"/>
    </source>
</evidence>
<keyword evidence="4" id="KW-0747">Spliceosome</keyword>
<dbReference type="EMBL" id="KE546988">
    <property type="protein sequence ID" value="EPY53573.1"/>
    <property type="molecule type" value="Genomic_DNA"/>
</dbReference>
<comment type="function">
    <text evidence="4">Involved in spliceosome maturation and the first step of pre-mRNA splicing.</text>
</comment>
<dbReference type="HOGENOM" id="CLU_756852_0_0_1"/>
<dbReference type="Pfam" id="PF12656">
    <property type="entry name" value="G-patch_2"/>
    <property type="match status" value="1"/>
</dbReference>
<dbReference type="InterPro" id="IPR045166">
    <property type="entry name" value="Spp2-like"/>
</dbReference>
<feature type="compositionally biased region" description="Basic and acidic residues" evidence="5">
    <location>
        <begin position="362"/>
        <end position="381"/>
    </location>
</feature>
<dbReference type="GO" id="GO:0000398">
    <property type="term" value="P:mRNA splicing, via spliceosome"/>
    <property type="evidence" value="ECO:0007669"/>
    <property type="project" value="UniProtKB-UniRule"/>
</dbReference>
<gene>
    <name evidence="7" type="ORF">SPOG_03191</name>
</gene>
<proteinExistence type="inferred from homology"/>
<feature type="compositionally biased region" description="Low complexity" evidence="5">
    <location>
        <begin position="292"/>
        <end position="323"/>
    </location>
</feature>
<evidence type="ECO:0000313" key="8">
    <source>
        <dbReference type="Proteomes" id="UP000015464"/>
    </source>
</evidence>
<dbReference type="OMA" id="NEREMYN"/>
<comment type="similarity">
    <text evidence="2 4">Belongs to the SPP2 family.</text>
</comment>
<evidence type="ECO:0000256" key="1">
    <source>
        <dbReference type="ARBA" id="ARBA00004123"/>
    </source>
</evidence>
<comment type="subcellular location">
    <subcellularLocation>
        <location evidence="1 4">Nucleus</location>
    </subcellularLocation>
</comment>
<evidence type="ECO:0000256" key="3">
    <source>
        <dbReference type="ARBA" id="ARBA00023242"/>
    </source>
</evidence>
<dbReference type="STRING" id="653667.S9W102"/>
<dbReference type="PANTHER" id="PTHR15818:SF2">
    <property type="entry name" value="G-PATCH DOMAIN AND KOW MOTIFS-CONTAINING PROTEIN"/>
    <property type="match status" value="1"/>
</dbReference>
<evidence type="ECO:0000259" key="6">
    <source>
        <dbReference type="Pfam" id="PF12656"/>
    </source>
</evidence>
<organism evidence="7 8">
    <name type="scientific">Schizosaccharomyces cryophilus (strain OY26 / ATCC MYA-4695 / CBS 11777 / NBRC 106824 / NRRL Y48691)</name>
    <name type="common">Fission yeast</name>
    <dbReference type="NCBI Taxonomy" id="653667"/>
    <lineage>
        <taxon>Eukaryota</taxon>
        <taxon>Fungi</taxon>
        <taxon>Dikarya</taxon>
        <taxon>Ascomycota</taxon>
        <taxon>Taphrinomycotina</taxon>
        <taxon>Schizosaccharomycetes</taxon>
        <taxon>Schizosaccharomycetales</taxon>
        <taxon>Schizosaccharomycetaceae</taxon>
        <taxon>Schizosaccharomyces</taxon>
    </lineage>
</organism>
<dbReference type="eggNOG" id="ENOG502RZY8">
    <property type="taxonomic scope" value="Eukaryota"/>
</dbReference>
<name>S9W102_SCHCR</name>
<keyword evidence="4" id="KW-0507">mRNA processing</keyword>
<feature type="compositionally biased region" description="Basic and acidic residues" evidence="5">
    <location>
        <begin position="334"/>
        <end position="355"/>
    </location>
</feature>
<evidence type="ECO:0000256" key="5">
    <source>
        <dbReference type="SAM" id="MobiDB-lite"/>
    </source>
</evidence>
<keyword evidence="8" id="KW-1185">Reference proteome</keyword>
<dbReference type="Proteomes" id="UP000015464">
    <property type="component" value="Unassembled WGS sequence"/>
</dbReference>
<reference evidence="7 8" key="1">
    <citation type="journal article" date="2011" name="Science">
        <title>Comparative functional genomics of the fission yeasts.</title>
        <authorList>
            <person name="Rhind N."/>
            <person name="Chen Z."/>
            <person name="Yassour M."/>
            <person name="Thompson D.A."/>
            <person name="Haas B.J."/>
            <person name="Habib N."/>
            <person name="Wapinski I."/>
            <person name="Roy S."/>
            <person name="Lin M.F."/>
            <person name="Heiman D.I."/>
            <person name="Young S.K."/>
            <person name="Furuya K."/>
            <person name="Guo Y."/>
            <person name="Pidoux A."/>
            <person name="Chen H.M."/>
            <person name="Robbertse B."/>
            <person name="Goldberg J.M."/>
            <person name="Aoki K."/>
            <person name="Bayne E.H."/>
            <person name="Berlin A.M."/>
            <person name="Desjardins C.A."/>
            <person name="Dobbs E."/>
            <person name="Dukaj L."/>
            <person name="Fan L."/>
            <person name="FitzGerald M.G."/>
            <person name="French C."/>
            <person name="Gujja S."/>
            <person name="Hansen K."/>
            <person name="Keifenheim D."/>
            <person name="Levin J.Z."/>
            <person name="Mosher R.A."/>
            <person name="Mueller C.A."/>
            <person name="Pfiffner J."/>
            <person name="Priest M."/>
            <person name="Russ C."/>
            <person name="Smialowska A."/>
            <person name="Swoboda P."/>
            <person name="Sykes S.M."/>
            <person name="Vaughn M."/>
            <person name="Vengrova S."/>
            <person name="Yoder R."/>
            <person name="Zeng Q."/>
            <person name="Allshire R."/>
            <person name="Baulcombe D."/>
            <person name="Birren B.W."/>
            <person name="Brown W."/>
            <person name="Ekwall K."/>
            <person name="Kellis M."/>
            <person name="Leatherwood J."/>
            <person name="Levin H."/>
            <person name="Margalit H."/>
            <person name="Martienssen R."/>
            <person name="Nieduszynski C.A."/>
            <person name="Spatafora J.W."/>
            <person name="Friedman N."/>
            <person name="Dalgaard J.Z."/>
            <person name="Baumann P."/>
            <person name="Niki H."/>
            <person name="Regev A."/>
            <person name="Nusbaum C."/>
        </authorList>
    </citation>
    <scope>NUCLEOTIDE SEQUENCE [LARGE SCALE GENOMIC DNA]</scope>
    <source>
        <strain evidence="8">OY26 / ATCC MYA-4695 / CBS 11777 / NBRC 106824 / NRRL Y48691</strain>
    </source>
</reference>
<feature type="region of interest" description="Disordered" evidence="5">
    <location>
        <begin position="273"/>
        <end position="381"/>
    </location>
</feature>
<dbReference type="GO" id="GO:0005681">
    <property type="term" value="C:spliceosomal complex"/>
    <property type="evidence" value="ECO:0007669"/>
    <property type="project" value="UniProtKB-UniRule"/>
</dbReference>
<protein>
    <recommendedName>
        <fullName evidence="4">Pre-mRNA-splicing factor</fullName>
    </recommendedName>
</protein>
<dbReference type="InterPro" id="IPR026822">
    <property type="entry name" value="Spp2/MOS2_G-patch"/>
</dbReference>
<dbReference type="GeneID" id="25037508"/>
<dbReference type="OrthoDB" id="5577072at2759"/>
<evidence type="ECO:0000313" key="7">
    <source>
        <dbReference type="EMBL" id="EPY53573.1"/>
    </source>
</evidence>
<feature type="region of interest" description="Disordered" evidence="5">
    <location>
        <begin position="102"/>
        <end position="148"/>
    </location>
</feature>
<dbReference type="AlphaFoldDB" id="S9W102"/>
<dbReference type="RefSeq" id="XP_013021302.1">
    <property type="nucleotide sequence ID" value="XM_013165848.1"/>
</dbReference>
<evidence type="ECO:0000256" key="2">
    <source>
        <dbReference type="ARBA" id="ARBA00008576"/>
    </source>
</evidence>
<feature type="compositionally biased region" description="Polar residues" evidence="5">
    <location>
        <begin position="275"/>
        <end position="284"/>
    </location>
</feature>
<keyword evidence="3 4" id="KW-0539">Nucleus</keyword>